<evidence type="ECO:0000313" key="3">
    <source>
        <dbReference type="Proteomes" id="UP000036520"/>
    </source>
</evidence>
<feature type="transmembrane region" description="Helical" evidence="1">
    <location>
        <begin position="12"/>
        <end position="32"/>
    </location>
</feature>
<name>A0A0H4PCX9_9BACT</name>
<dbReference type="OrthoDB" id="839947at2"/>
<proteinExistence type="predicted"/>
<feature type="transmembrane region" description="Helical" evidence="1">
    <location>
        <begin position="44"/>
        <end position="63"/>
    </location>
</feature>
<organism evidence="2 3">
    <name type="scientific">Cyclobacterium amurskyense</name>
    <dbReference type="NCBI Taxonomy" id="320787"/>
    <lineage>
        <taxon>Bacteria</taxon>
        <taxon>Pseudomonadati</taxon>
        <taxon>Bacteroidota</taxon>
        <taxon>Cytophagia</taxon>
        <taxon>Cytophagales</taxon>
        <taxon>Cyclobacteriaceae</taxon>
        <taxon>Cyclobacterium</taxon>
    </lineage>
</organism>
<dbReference type="AlphaFoldDB" id="A0A0H4PCX9"/>
<keyword evidence="1" id="KW-1133">Transmembrane helix</keyword>
<keyword evidence="1" id="KW-0472">Membrane</keyword>
<keyword evidence="3" id="KW-1185">Reference proteome</keyword>
<gene>
    <name evidence="2" type="ORF">CA2015_2684</name>
</gene>
<feature type="transmembrane region" description="Helical" evidence="1">
    <location>
        <begin position="113"/>
        <end position="133"/>
    </location>
</feature>
<feature type="transmembrane region" description="Helical" evidence="1">
    <location>
        <begin position="70"/>
        <end position="93"/>
    </location>
</feature>
<evidence type="ECO:0000313" key="2">
    <source>
        <dbReference type="EMBL" id="AKP52094.1"/>
    </source>
</evidence>
<reference evidence="2 3" key="1">
    <citation type="submission" date="2015-07" db="EMBL/GenBank/DDBJ databases">
        <authorList>
            <person name="Kim K.M."/>
        </authorList>
    </citation>
    <scope>NUCLEOTIDE SEQUENCE [LARGE SCALE GENOMIC DNA]</scope>
    <source>
        <strain evidence="2 3">KCTC 12363</strain>
    </source>
</reference>
<protein>
    <recommendedName>
        <fullName evidence="4">DoxX family protein</fullName>
    </recommendedName>
</protein>
<accession>A0A0H4PCX9</accession>
<dbReference type="Proteomes" id="UP000036520">
    <property type="component" value="Chromosome"/>
</dbReference>
<dbReference type="RefSeq" id="WP_048642360.1">
    <property type="nucleotide sequence ID" value="NZ_CAXBGM010000221.1"/>
</dbReference>
<evidence type="ECO:0000256" key="1">
    <source>
        <dbReference type="SAM" id="Phobius"/>
    </source>
</evidence>
<dbReference type="KEGG" id="camu:CA2015_2684"/>
<dbReference type="EMBL" id="CP012040">
    <property type="protein sequence ID" value="AKP52094.1"/>
    <property type="molecule type" value="Genomic_DNA"/>
</dbReference>
<keyword evidence="1" id="KW-0812">Transmembrane</keyword>
<sequence length="150" mass="16724">METFLKYLKIEAIGGHIIRISLACLLLFGGFTKLKLIGALEYNLFWSIILAAIETFAAFGLLIHYKKPLIGIGAGILALLSIFIRVVFSIGWVRDHILQTNSFMDAFSAILGVYNNGLFHIALLFGAGVYCLGNSYKAYIKERITKPWPH</sequence>
<evidence type="ECO:0008006" key="4">
    <source>
        <dbReference type="Google" id="ProtNLM"/>
    </source>
</evidence>